<dbReference type="AlphaFoldDB" id="A0A161X709"/>
<name>A0A161X709_9NOCA</name>
<sequence length="168" mass="17878">MSETQAASADIPVTTSQEPVAQTVDSLPEWAREKLTKANNEAAKYRNEKNDAVSAAKAEALTEYEAKLAAEAEKLAALQTKYTAKELELLKLKAALTAEIPGQSAIEFASLLQGGTEDEIATHAKAVKALFGKTETKDRPTDPTQGTGNVLPLNGDPLLEMVKRVVGA</sequence>
<gene>
    <name evidence="3" type="ORF">AWN90_13700</name>
</gene>
<dbReference type="STRING" id="455432.AWN90_13700"/>
<dbReference type="OrthoDB" id="4628851at2"/>
<dbReference type="RefSeq" id="WP_067580786.1">
    <property type="nucleotide sequence ID" value="NZ_JABMCZ010000002.1"/>
</dbReference>
<dbReference type="Proteomes" id="UP000076512">
    <property type="component" value="Unassembled WGS sequence"/>
</dbReference>
<evidence type="ECO:0008006" key="5">
    <source>
        <dbReference type="Google" id="ProtNLM"/>
    </source>
</evidence>
<feature type="coiled-coil region" evidence="1">
    <location>
        <begin position="35"/>
        <end position="95"/>
    </location>
</feature>
<feature type="region of interest" description="Disordered" evidence="2">
    <location>
        <begin position="132"/>
        <end position="155"/>
    </location>
</feature>
<organism evidence="3 4">
    <name type="scientific">Nocardia terpenica</name>
    <dbReference type="NCBI Taxonomy" id="455432"/>
    <lineage>
        <taxon>Bacteria</taxon>
        <taxon>Bacillati</taxon>
        <taxon>Actinomycetota</taxon>
        <taxon>Actinomycetes</taxon>
        <taxon>Mycobacteriales</taxon>
        <taxon>Nocardiaceae</taxon>
        <taxon>Nocardia</taxon>
    </lineage>
</organism>
<protein>
    <recommendedName>
        <fullName evidence="5">Scaffolding protein</fullName>
    </recommendedName>
</protein>
<comment type="caution">
    <text evidence="3">The sequence shown here is derived from an EMBL/GenBank/DDBJ whole genome shotgun (WGS) entry which is preliminary data.</text>
</comment>
<accession>A0A161X709</accession>
<evidence type="ECO:0000256" key="2">
    <source>
        <dbReference type="SAM" id="MobiDB-lite"/>
    </source>
</evidence>
<evidence type="ECO:0000313" key="3">
    <source>
        <dbReference type="EMBL" id="KZM68838.1"/>
    </source>
</evidence>
<evidence type="ECO:0000256" key="1">
    <source>
        <dbReference type="SAM" id="Coils"/>
    </source>
</evidence>
<keyword evidence="4" id="KW-1185">Reference proteome</keyword>
<proteinExistence type="predicted"/>
<feature type="region of interest" description="Disordered" evidence="2">
    <location>
        <begin position="1"/>
        <end position="21"/>
    </location>
</feature>
<evidence type="ECO:0000313" key="4">
    <source>
        <dbReference type="Proteomes" id="UP000076512"/>
    </source>
</evidence>
<dbReference type="EMBL" id="LWGR01000021">
    <property type="protein sequence ID" value="KZM68838.1"/>
    <property type="molecule type" value="Genomic_DNA"/>
</dbReference>
<keyword evidence="1" id="KW-0175">Coiled coil</keyword>
<reference evidence="3 4" key="1">
    <citation type="submission" date="2016-04" db="EMBL/GenBank/DDBJ databases">
        <authorList>
            <person name="Evans L.H."/>
            <person name="Alamgir A."/>
            <person name="Owens N."/>
            <person name="Weber N.D."/>
            <person name="Virtaneva K."/>
            <person name="Barbian K."/>
            <person name="Babar A."/>
            <person name="Rosenke K."/>
        </authorList>
    </citation>
    <scope>NUCLEOTIDE SEQUENCE [LARGE SCALE GENOMIC DNA]</scope>
    <source>
        <strain evidence="3 4">IFM 0406</strain>
    </source>
</reference>